<reference evidence="2 3" key="1">
    <citation type="journal article" date="2015" name="Sci. Rep.">
        <title>Genome of the facultative scuticociliatosis pathogen Pseudocohnilembus persalinus provides insight into its virulence through horizontal gene transfer.</title>
        <authorList>
            <person name="Xiong J."/>
            <person name="Wang G."/>
            <person name="Cheng J."/>
            <person name="Tian M."/>
            <person name="Pan X."/>
            <person name="Warren A."/>
            <person name="Jiang C."/>
            <person name="Yuan D."/>
            <person name="Miao W."/>
        </authorList>
    </citation>
    <scope>NUCLEOTIDE SEQUENCE [LARGE SCALE GENOMIC DNA]</scope>
    <source>
        <strain evidence="2">36N120E</strain>
    </source>
</reference>
<organism evidence="2 3">
    <name type="scientific">Pseudocohnilembus persalinus</name>
    <name type="common">Ciliate</name>
    <dbReference type="NCBI Taxonomy" id="266149"/>
    <lineage>
        <taxon>Eukaryota</taxon>
        <taxon>Sar</taxon>
        <taxon>Alveolata</taxon>
        <taxon>Ciliophora</taxon>
        <taxon>Intramacronucleata</taxon>
        <taxon>Oligohymenophorea</taxon>
        <taxon>Scuticociliatia</taxon>
        <taxon>Philasterida</taxon>
        <taxon>Pseudocohnilembidae</taxon>
        <taxon>Pseudocohnilembus</taxon>
    </lineage>
</organism>
<feature type="region of interest" description="Disordered" evidence="1">
    <location>
        <begin position="290"/>
        <end position="310"/>
    </location>
</feature>
<feature type="compositionally biased region" description="Basic and acidic residues" evidence="1">
    <location>
        <begin position="196"/>
        <end position="206"/>
    </location>
</feature>
<gene>
    <name evidence="2" type="ORF">PPERSA_00600</name>
</gene>
<protein>
    <submittedName>
        <fullName evidence="2">Uncharacterized protein</fullName>
    </submittedName>
</protein>
<feature type="compositionally biased region" description="Low complexity" evidence="1">
    <location>
        <begin position="158"/>
        <end position="187"/>
    </location>
</feature>
<feature type="region of interest" description="Disordered" evidence="1">
    <location>
        <begin position="1"/>
        <end position="36"/>
    </location>
</feature>
<sequence>MKKNQNQEENILNNSPQLEKKAFSSSQKSNSSSSFIQINDEENINICQEILNYFKNHQQQQNQNHPDEQQSIIFFESQHHKKQTGNHSHFLSASKKENQQNNEQTHNVENPELQKIISKKIKKINTLDELISETVSEKNSEISQKQKKTKYSKKNPKNKTPNFQNQNKNFANSNNNNNNFQNTPSNSDLSLEIQDSEEKSDIDSETMHFQNQKFLEIFEKNLEDLEKDPELKKIIQNNGSHLQNLQNQTSNYNNNKNNQNNQQQQQIEFVNCPENNCQCCNFEELDIDLNNNNSDNEQEKQESQEKNQLKTEQNLEKKINKLNSKKLAEISPQKLVFFNFDQIWFHEIYENYKDDVTVDSAIDPIKYDEQWSEIVQSYANNENLILLKYSLDDQMISDLKNYKNPIILAIQGSISEQIIPIVHKFKNLLGIIIYGTKRMQERLQQNGFLTKYKKIMSFVENKEQCYYEIKDYFVNFYKKRICKYKEIDNLLGKHLPISSYLLKAPLKLMQAHYLLNSKYQFIKGKNEFFILNNFSEIKNLTKENLVEILNDIKSHIQQNKTIFDLRVLKQAYIEKISQSFIDCTSHLDEQDIAQAFLRIYLNCKPYFRLINQIMESLDEQLIQKAKIFITSLRLSIQSFVDIEDFWSQEQKKQQLNLLENSEGFIDARALATNIQDCQKVLNPTISLYVGDRFYKHKYLKEKFEVGDQIVFPNFIRAVKNEQIGQQLATNQCGQKMTLFQIEFKKSQFQKNNNNFGARLKAIFNSENQRPKSIKQFGKFDYQKFLKEYIINCFQVFKIEEINENYDGGFLLIRMSVV</sequence>
<evidence type="ECO:0000313" key="2">
    <source>
        <dbReference type="EMBL" id="KRX05299.1"/>
    </source>
</evidence>
<dbReference type="InParanoid" id="A0A0V0QSI3"/>
<dbReference type="AlphaFoldDB" id="A0A0V0QSI3"/>
<evidence type="ECO:0000313" key="3">
    <source>
        <dbReference type="Proteomes" id="UP000054937"/>
    </source>
</evidence>
<feature type="compositionally biased region" description="Polar residues" evidence="1">
    <location>
        <begin position="7"/>
        <end position="17"/>
    </location>
</feature>
<feature type="compositionally biased region" description="Basic residues" evidence="1">
    <location>
        <begin position="145"/>
        <end position="157"/>
    </location>
</feature>
<feature type="region of interest" description="Disordered" evidence="1">
    <location>
        <begin position="135"/>
        <end position="206"/>
    </location>
</feature>
<keyword evidence="3" id="KW-1185">Reference proteome</keyword>
<evidence type="ECO:0000256" key="1">
    <source>
        <dbReference type="SAM" id="MobiDB-lite"/>
    </source>
</evidence>
<feature type="compositionally biased region" description="Basic and acidic residues" evidence="1">
    <location>
        <begin position="297"/>
        <end position="310"/>
    </location>
</feature>
<name>A0A0V0QSI3_PSEPJ</name>
<feature type="compositionally biased region" description="Low complexity" evidence="1">
    <location>
        <begin position="23"/>
        <end position="36"/>
    </location>
</feature>
<dbReference type="EMBL" id="LDAU01000109">
    <property type="protein sequence ID" value="KRX05299.1"/>
    <property type="molecule type" value="Genomic_DNA"/>
</dbReference>
<accession>A0A0V0QSI3</accession>
<comment type="caution">
    <text evidence="2">The sequence shown here is derived from an EMBL/GenBank/DDBJ whole genome shotgun (WGS) entry which is preliminary data.</text>
</comment>
<proteinExistence type="predicted"/>
<dbReference type="Proteomes" id="UP000054937">
    <property type="component" value="Unassembled WGS sequence"/>
</dbReference>